<dbReference type="InterPro" id="IPR050415">
    <property type="entry name" value="MRET"/>
</dbReference>
<sequence>MQTFPIELVENAPISANTRVLRFKKTDGSNFAFRPGEFVSLHIPDENGDILKRSYSIATLTDNPLDAQVLELVASFVENGRATKWIWQAKPGAEIAYAGPLGQLVLPEEKPGRLILMATGTGVAPYRSMLHQLRPWLEQGLEVHVLFGVRERQEAFYLDDFRATAKAHPNFHFSLCLSRQRAETKDEFSGRVTARLAALVPNMERDLVYLCGNPAMVDETYAMLKAAGFGVRSVRREKYVFSRN</sequence>
<dbReference type="GO" id="GO:0051536">
    <property type="term" value="F:iron-sulfur cluster binding"/>
    <property type="evidence" value="ECO:0007669"/>
    <property type="project" value="UniProtKB-KW"/>
</dbReference>
<evidence type="ECO:0000313" key="5">
    <source>
        <dbReference type="Proteomes" id="UP000295375"/>
    </source>
</evidence>
<proteinExistence type="predicted"/>
<dbReference type="Pfam" id="PF00175">
    <property type="entry name" value="NAD_binding_1"/>
    <property type="match status" value="1"/>
</dbReference>
<dbReference type="RefSeq" id="WP_133590647.1">
    <property type="nucleotide sequence ID" value="NZ_CP037953.1"/>
</dbReference>
<dbReference type="InterPro" id="IPR017927">
    <property type="entry name" value="FAD-bd_FR_type"/>
</dbReference>
<name>A0A4R6UMJ4_9GAMM</name>
<comment type="cofactor">
    <cofactor evidence="2">
        <name>[2Fe-2S] cluster</name>
        <dbReference type="ChEBI" id="CHEBI:190135"/>
    </cofactor>
</comment>
<dbReference type="AlphaFoldDB" id="A0A4R6UMJ4"/>
<dbReference type="InterPro" id="IPR039261">
    <property type="entry name" value="FNR_nucleotide-bd"/>
</dbReference>
<evidence type="ECO:0000256" key="2">
    <source>
        <dbReference type="ARBA" id="ARBA00034078"/>
    </source>
</evidence>
<dbReference type="InterPro" id="IPR001433">
    <property type="entry name" value="OxRdtase_FAD/NAD-bd"/>
</dbReference>
<dbReference type="Proteomes" id="UP000295375">
    <property type="component" value="Unassembled WGS sequence"/>
</dbReference>
<dbReference type="SUPFAM" id="SSF52343">
    <property type="entry name" value="Ferredoxin reductase-like, C-terminal NADP-linked domain"/>
    <property type="match status" value="1"/>
</dbReference>
<dbReference type="Pfam" id="PF00970">
    <property type="entry name" value="FAD_binding_6"/>
    <property type="match status" value="1"/>
</dbReference>
<protein>
    <submittedName>
        <fullName evidence="4">Ferredoxin-NADP reductase</fullName>
    </submittedName>
</protein>
<dbReference type="PROSITE" id="PS51384">
    <property type="entry name" value="FAD_FR"/>
    <property type="match status" value="1"/>
</dbReference>
<keyword evidence="1" id="KW-0479">Metal-binding</keyword>
<organism evidence="4 5">
    <name type="scientific">Permianibacter aggregans</name>
    <dbReference type="NCBI Taxonomy" id="1510150"/>
    <lineage>
        <taxon>Bacteria</taxon>
        <taxon>Pseudomonadati</taxon>
        <taxon>Pseudomonadota</taxon>
        <taxon>Gammaproteobacteria</taxon>
        <taxon>Pseudomonadales</taxon>
        <taxon>Pseudomonadaceae</taxon>
        <taxon>Permianibacter</taxon>
    </lineage>
</organism>
<dbReference type="EMBL" id="SNYM01000008">
    <property type="protein sequence ID" value="TDQ48141.1"/>
    <property type="molecule type" value="Genomic_DNA"/>
</dbReference>
<dbReference type="PRINTS" id="PR00371">
    <property type="entry name" value="FPNCR"/>
</dbReference>
<evidence type="ECO:0000256" key="1">
    <source>
        <dbReference type="ARBA" id="ARBA00023014"/>
    </source>
</evidence>
<dbReference type="InterPro" id="IPR001709">
    <property type="entry name" value="Flavoprot_Pyr_Nucl_cyt_Rdtase"/>
</dbReference>
<reference evidence="4 5" key="1">
    <citation type="submission" date="2019-03" db="EMBL/GenBank/DDBJ databases">
        <title>Genomic Encyclopedia of Type Strains, Phase IV (KMG-IV): sequencing the most valuable type-strain genomes for metagenomic binning, comparative biology and taxonomic classification.</title>
        <authorList>
            <person name="Goeker M."/>
        </authorList>
    </citation>
    <scope>NUCLEOTIDE SEQUENCE [LARGE SCALE GENOMIC DNA]</scope>
    <source>
        <strain evidence="4 5">DSM 103792</strain>
    </source>
</reference>
<dbReference type="SUPFAM" id="SSF63380">
    <property type="entry name" value="Riboflavin synthase domain-like"/>
    <property type="match status" value="1"/>
</dbReference>
<dbReference type="PANTHER" id="PTHR47354:SF5">
    <property type="entry name" value="PROTEIN RFBI"/>
    <property type="match status" value="1"/>
</dbReference>
<dbReference type="InterPro" id="IPR008333">
    <property type="entry name" value="Cbr1-like_FAD-bd_dom"/>
</dbReference>
<dbReference type="Gene3D" id="2.40.30.10">
    <property type="entry name" value="Translation factors"/>
    <property type="match status" value="1"/>
</dbReference>
<dbReference type="GO" id="GO:0016491">
    <property type="term" value="F:oxidoreductase activity"/>
    <property type="evidence" value="ECO:0007669"/>
    <property type="project" value="InterPro"/>
</dbReference>
<dbReference type="OrthoDB" id="9806195at2"/>
<dbReference type="Gene3D" id="3.40.50.80">
    <property type="entry name" value="Nucleotide-binding domain of ferredoxin-NADP reductase (FNR) module"/>
    <property type="match status" value="1"/>
</dbReference>
<dbReference type="PRINTS" id="PR00410">
    <property type="entry name" value="PHEHYDRXLASE"/>
</dbReference>
<dbReference type="InterPro" id="IPR017938">
    <property type="entry name" value="Riboflavin_synthase-like_b-brl"/>
</dbReference>
<accession>A0A4R6UMJ4</accession>
<keyword evidence="5" id="KW-1185">Reference proteome</keyword>
<gene>
    <name evidence="4" type="ORF">EV696_108121</name>
</gene>
<feature type="domain" description="FAD-binding FR-type" evidence="3">
    <location>
        <begin position="1"/>
        <end position="107"/>
    </location>
</feature>
<dbReference type="PANTHER" id="PTHR47354">
    <property type="entry name" value="NADH OXIDOREDUCTASE HCR"/>
    <property type="match status" value="1"/>
</dbReference>
<evidence type="ECO:0000313" key="4">
    <source>
        <dbReference type="EMBL" id="TDQ48141.1"/>
    </source>
</evidence>
<comment type="caution">
    <text evidence="4">The sequence shown here is derived from an EMBL/GenBank/DDBJ whole genome shotgun (WGS) entry which is preliminary data.</text>
</comment>
<keyword evidence="1" id="KW-0408">Iron</keyword>
<evidence type="ECO:0000259" key="3">
    <source>
        <dbReference type="PROSITE" id="PS51384"/>
    </source>
</evidence>
<keyword evidence="1" id="KW-0411">Iron-sulfur</keyword>